<keyword evidence="3" id="KW-1185">Reference proteome</keyword>
<feature type="compositionally biased region" description="Polar residues" evidence="1">
    <location>
        <begin position="36"/>
        <end position="52"/>
    </location>
</feature>
<reference evidence="2 3" key="1">
    <citation type="submission" date="2018-01" db="EMBL/GenBank/DDBJ databases">
        <title>Complete genome sequence of Streptomyces lunaelactis MM109T, a Ferroverdin A producer isolated from cave moonmilk deposits.</title>
        <authorList>
            <person name="Naome A."/>
            <person name="Martinet L."/>
            <person name="Maciejewska M."/>
            <person name="Anderssen S."/>
            <person name="Adam D."/>
            <person name="Tenconi E."/>
            <person name="Deflandre B."/>
            <person name="Arguelles-Arias A."/>
            <person name="Calusinska M."/>
            <person name="Copieters W."/>
            <person name="Karim L."/>
            <person name="Hanikenne M."/>
            <person name="Baurain D."/>
            <person name="van Wezel G."/>
            <person name="Smargiasso N."/>
            <person name="de Pauw E."/>
            <person name="Delfosse P."/>
            <person name="Rigali S."/>
        </authorList>
    </citation>
    <scope>NUCLEOTIDE SEQUENCE [LARGE SCALE GENOMIC DNA]</scope>
    <source>
        <strain evidence="2 3">MM109</strain>
    </source>
</reference>
<dbReference type="OrthoDB" id="3852193at2"/>
<organism evidence="2 3">
    <name type="scientific">Streptomyces lunaelactis</name>
    <dbReference type="NCBI Taxonomy" id="1535768"/>
    <lineage>
        <taxon>Bacteria</taxon>
        <taxon>Bacillati</taxon>
        <taxon>Actinomycetota</taxon>
        <taxon>Actinomycetes</taxon>
        <taxon>Kitasatosporales</taxon>
        <taxon>Streptomycetaceae</taxon>
        <taxon>Streptomyces</taxon>
    </lineage>
</organism>
<dbReference type="KEGG" id="slk:SLUN_18390"/>
<dbReference type="Proteomes" id="UP000244201">
    <property type="component" value="Chromosome"/>
</dbReference>
<gene>
    <name evidence="2" type="ORF">SLUN_18390</name>
</gene>
<sequence>MLIAGAAVLGVVAGVVTGYAVQYDREPTPLPPLSQPELSDSKTVPAGASTTAQSVNVNRQVKTDGDLRKLLVRKPKGATADKSQAADWMSLIEYAGDFKKPDRMFEDMLRDDPRRIATTSWGQRGEVFVTVNLIQFRDDDRLSAPEWGLGQQAYMSHDDYAGNNGKPIPGSGNGRVYVYDEPLRKAGYEPVYQARVIARRGDVVMEIWYMNNTRKVSEKAVMSLAKQQLERL</sequence>
<protein>
    <submittedName>
        <fullName evidence="2">Uncharacterized protein</fullName>
    </submittedName>
</protein>
<dbReference type="AlphaFoldDB" id="A0A2R4T412"/>
<dbReference type="GeneID" id="55657229"/>
<evidence type="ECO:0000313" key="3">
    <source>
        <dbReference type="Proteomes" id="UP000244201"/>
    </source>
</evidence>
<feature type="region of interest" description="Disordered" evidence="1">
    <location>
        <begin position="27"/>
        <end position="52"/>
    </location>
</feature>
<evidence type="ECO:0000313" key="2">
    <source>
        <dbReference type="EMBL" id="AVZ73852.1"/>
    </source>
</evidence>
<accession>A0A2R4T412</accession>
<proteinExistence type="predicted"/>
<dbReference type="EMBL" id="CP026304">
    <property type="protein sequence ID" value="AVZ73852.1"/>
    <property type="molecule type" value="Genomic_DNA"/>
</dbReference>
<dbReference type="RefSeq" id="WP_108149585.1">
    <property type="nucleotide sequence ID" value="NZ_CP026304.1"/>
</dbReference>
<evidence type="ECO:0000256" key="1">
    <source>
        <dbReference type="SAM" id="MobiDB-lite"/>
    </source>
</evidence>
<name>A0A2R4T412_9ACTN</name>